<keyword evidence="7" id="KW-1185">Reference proteome</keyword>
<dbReference type="SUPFAM" id="SSF52540">
    <property type="entry name" value="P-loop containing nucleoside triphosphate hydrolases"/>
    <property type="match status" value="2"/>
</dbReference>
<dbReference type="InterPro" id="IPR017871">
    <property type="entry name" value="ABC_transporter-like_CS"/>
</dbReference>
<dbReference type="Proteomes" id="UP001596547">
    <property type="component" value="Unassembled WGS sequence"/>
</dbReference>
<dbReference type="PROSITE" id="PS50893">
    <property type="entry name" value="ABC_TRANSPORTER_2"/>
    <property type="match status" value="2"/>
</dbReference>
<dbReference type="PANTHER" id="PTHR19248">
    <property type="entry name" value="ATP-BINDING TRANSPORT PROTEIN-RELATED"/>
    <property type="match status" value="1"/>
</dbReference>
<feature type="region of interest" description="Disordered" evidence="3">
    <location>
        <begin position="579"/>
        <end position="615"/>
    </location>
</feature>
<comment type="caution">
    <text evidence="6">The sequence shown here is derived from an EMBL/GenBank/DDBJ whole genome shotgun (WGS) entry which is preliminary data.</text>
</comment>
<gene>
    <name evidence="6" type="ORF">ACFQPE_12895</name>
</gene>
<dbReference type="RefSeq" id="WP_276303080.1">
    <property type="nucleotide sequence ID" value="NZ_CP119992.1"/>
</dbReference>
<dbReference type="InterPro" id="IPR017896">
    <property type="entry name" value="4Fe4S_Fe-S-bd"/>
</dbReference>
<dbReference type="InterPro" id="IPR003439">
    <property type="entry name" value="ABC_transporter-like_ATP-bd"/>
</dbReference>
<sequence length="615" mass="68313">MAEDSIAVVDLDRCSPDRCNYECANYCPPNRTGKECITTRGDAAKEGRIAGDPDQVRISEEICLGETCGICVVKCPFDAIEIINLPQELDEEPVHRYGENAFSLYGLPAPQGGQVTGILGPNGIGKTTAVRILAEEITPNLGDYDAEPSWEAAIDRFRGTELQNYLEAMRDSDIAVARKPQYVDKIPDRFDGNTHQLLDSTDERGVVDDLVDRLDIGPVVDQPIDTLSGGELQRVALAATLARDADFYFLDEITPYLDIGQRVAAARLIRELAEEGDRSMLVVEHDLAVLDLLADSLHVAYGEPGAFGVITPPKSTRQGINEYLAGYLEAQNMRIRPEAIEFERHAPRAARKGEVLVEYPDLEMSYGEGEFTLEVEAGAIHENEVLGVVGPNGIGKSTFAKLLTGRLEPTEGELDARLDISYKPQYVEIDQPMRVDAFLASITDDFGSSYWETEVAGPLQLERIMEQNLTDLSGGERQRVAIAACLSEDADLYLLDEPSAHLDVEQRVLATRAIRRYTENHDATALVIDHDIYMIDLLADRLMVFDGEPAIRGETSPPVGMREGMNRFLGNLDVTFRRDQRTSRPRINKPGSQLDREQKRAGEYYYAPERDDEQE</sequence>
<reference evidence="6 7" key="1">
    <citation type="journal article" date="2019" name="Int. J. Syst. Evol. Microbiol.">
        <title>The Global Catalogue of Microorganisms (GCM) 10K type strain sequencing project: providing services to taxonomists for standard genome sequencing and annotation.</title>
        <authorList>
            <consortium name="The Broad Institute Genomics Platform"/>
            <consortium name="The Broad Institute Genome Sequencing Center for Infectious Disease"/>
            <person name="Wu L."/>
            <person name="Ma J."/>
        </authorList>
    </citation>
    <scope>NUCLEOTIDE SEQUENCE [LARGE SCALE GENOMIC DNA]</scope>
    <source>
        <strain evidence="6 7">PSR21</strain>
    </source>
</reference>
<evidence type="ECO:0000259" key="4">
    <source>
        <dbReference type="PROSITE" id="PS50893"/>
    </source>
</evidence>
<dbReference type="Gene3D" id="3.40.50.300">
    <property type="entry name" value="P-loop containing nucleotide triphosphate hydrolases"/>
    <property type="match status" value="2"/>
</dbReference>
<evidence type="ECO:0000259" key="5">
    <source>
        <dbReference type="PROSITE" id="PS51379"/>
    </source>
</evidence>
<dbReference type="InterPro" id="IPR003593">
    <property type="entry name" value="AAA+_ATPase"/>
</dbReference>
<evidence type="ECO:0000256" key="2">
    <source>
        <dbReference type="ARBA" id="ARBA00022840"/>
    </source>
</evidence>
<feature type="domain" description="ABC transporter" evidence="4">
    <location>
        <begin position="357"/>
        <end position="572"/>
    </location>
</feature>
<name>A0ABD6ABF0_9EURY</name>
<dbReference type="NCBIfam" id="NF009945">
    <property type="entry name" value="PRK13409.1"/>
    <property type="match status" value="1"/>
</dbReference>
<accession>A0ABD6ABF0</accession>
<evidence type="ECO:0000256" key="3">
    <source>
        <dbReference type="SAM" id="MobiDB-lite"/>
    </source>
</evidence>
<dbReference type="Pfam" id="PF04068">
    <property type="entry name" value="Fer4_RLI"/>
    <property type="match status" value="1"/>
</dbReference>
<proteinExistence type="predicted"/>
<feature type="domain" description="ABC transporter" evidence="4">
    <location>
        <begin position="80"/>
        <end position="329"/>
    </location>
</feature>
<dbReference type="PROSITE" id="PS51379">
    <property type="entry name" value="4FE4S_FER_2"/>
    <property type="match status" value="1"/>
</dbReference>
<dbReference type="Pfam" id="PF00005">
    <property type="entry name" value="ABC_tran"/>
    <property type="match status" value="2"/>
</dbReference>
<dbReference type="AlphaFoldDB" id="A0ABD6ABF0"/>
<evidence type="ECO:0000313" key="7">
    <source>
        <dbReference type="Proteomes" id="UP001596547"/>
    </source>
</evidence>
<dbReference type="FunFam" id="3.40.50.300:FF:001546">
    <property type="entry name" value="RNase L inhibitor homolog"/>
    <property type="match status" value="1"/>
</dbReference>
<evidence type="ECO:0000313" key="6">
    <source>
        <dbReference type="EMBL" id="MFC7317676.1"/>
    </source>
</evidence>
<dbReference type="InterPro" id="IPR007209">
    <property type="entry name" value="RNaseL-inhib-like_metal-bd_dom"/>
</dbReference>
<dbReference type="SUPFAM" id="SSF54862">
    <property type="entry name" value="4Fe-4S ferredoxins"/>
    <property type="match status" value="1"/>
</dbReference>
<dbReference type="InterPro" id="IPR027417">
    <property type="entry name" value="P-loop_NTPase"/>
</dbReference>
<dbReference type="EMBL" id="JBHTBF010000002">
    <property type="protein sequence ID" value="MFC7317676.1"/>
    <property type="molecule type" value="Genomic_DNA"/>
</dbReference>
<protein>
    <submittedName>
        <fullName evidence="6">Ribosome biogenesis/translation initiation ATPase RLI</fullName>
    </submittedName>
</protein>
<keyword evidence="2" id="KW-0067">ATP-binding</keyword>
<dbReference type="PRINTS" id="PR01868">
    <property type="entry name" value="ABCEFAMILY"/>
</dbReference>
<dbReference type="SMART" id="SM00382">
    <property type="entry name" value="AAA"/>
    <property type="match status" value="2"/>
</dbReference>
<dbReference type="GeneID" id="79315643"/>
<dbReference type="GO" id="GO:0005524">
    <property type="term" value="F:ATP binding"/>
    <property type="evidence" value="ECO:0007669"/>
    <property type="project" value="UniProtKB-KW"/>
</dbReference>
<keyword evidence="1" id="KW-0547">Nucleotide-binding</keyword>
<organism evidence="6 7">
    <name type="scientific">Halomarina halobia</name>
    <dbReference type="NCBI Taxonomy" id="3033386"/>
    <lineage>
        <taxon>Archaea</taxon>
        <taxon>Methanobacteriati</taxon>
        <taxon>Methanobacteriota</taxon>
        <taxon>Stenosarchaea group</taxon>
        <taxon>Halobacteria</taxon>
        <taxon>Halobacteriales</taxon>
        <taxon>Natronomonadaceae</taxon>
        <taxon>Halomarina</taxon>
    </lineage>
</organism>
<feature type="domain" description="4Fe-4S ferredoxin-type" evidence="5">
    <location>
        <begin position="54"/>
        <end position="85"/>
    </location>
</feature>
<dbReference type="PROSITE" id="PS00211">
    <property type="entry name" value="ABC_TRANSPORTER_1"/>
    <property type="match status" value="2"/>
</dbReference>
<evidence type="ECO:0000256" key="1">
    <source>
        <dbReference type="ARBA" id="ARBA00022741"/>
    </source>
</evidence>
<dbReference type="InterPro" id="IPR013283">
    <property type="entry name" value="RLI1"/>
</dbReference>